<dbReference type="RefSeq" id="XP_014244066.1">
    <property type="nucleotide sequence ID" value="XM_014388580.1"/>
</dbReference>
<dbReference type="GO" id="GO:0042407">
    <property type="term" value="P:cristae formation"/>
    <property type="evidence" value="ECO:0007669"/>
    <property type="project" value="InterPro"/>
</dbReference>
<comment type="function">
    <text evidence="7">Component of the MICOS complex, a large protein complex of the mitochondrial inner membrane that plays crucial roles in the maintenance of crista junctions, inner membrane architecture, and formation of contact sites to the outer membrane.</text>
</comment>
<dbReference type="GO" id="GO:0061617">
    <property type="term" value="C:MICOS complex"/>
    <property type="evidence" value="ECO:0007669"/>
    <property type="project" value="UniProtKB-UniRule"/>
</dbReference>
<feature type="compositionally biased region" description="Pro residues" evidence="8">
    <location>
        <begin position="302"/>
        <end position="344"/>
    </location>
</feature>
<dbReference type="InterPro" id="IPR033182">
    <property type="entry name" value="MIC26/MIC27_animal"/>
</dbReference>
<evidence type="ECO:0000256" key="8">
    <source>
        <dbReference type="SAM" id="MobiDB-lite"/>
    </source>
</evidence>
<keyword evidence="7" id="KW-0999">Mitochondrion inner membrane</keyword>
<feature type="compositionally biased region" description="Basic and acidic residues" evidence="8">
    <location>
        <begin position="286"/>
        <end position="295"/>
    </location>
</feature>
<protein>
    <recommendedName>
        <fullName evidence="7">MICOS complex subunit</fullName>
    </recommendedName>
</protein>
<dbReference type="AlphaFoldDB" id="A0A8I6RIR6"/>
<evidence type="ECO:0000256" key="6">
    <source>
        <dbReference type="ARBA" id="ARBA00023136"/>
    </source>
</evidence>
<evidence type="ECO:0000256" key="4">
    <source>
        <dbReference type="ARBA" id="ARBA00022989"/>
    </source>
</evidence>
<evidence type="ECO:0000256" key="3">
    <source>
        <dbReference type="ARBA" id="ARBA00022692"/>
    </source>
</evidence>
<keyword evidence="10" id="KW-1185">Reference proteome</keyword>
<dbReference type="PANTHER" id="PTHR14564">
    <property type="entry name" value="MICOS COMPLEX SUBUNIT MIC26 / MIC27 FAMILY MEMBER"/>
    <property type="match status" value="1"/>
</dbReference>
<dbReference type="OrthoDB" id="5973346at2759"/>
<proteinExistence type="inferred from homology"/>
<dbReference type="EnsemblMetazoa" id="XM_014388580.1">
    <property type="protein sequence ID" value="XP_014244066.1"/>
    <property type="gene ID" value="LOC106663621"/>
</dbReference>
<comment type="similarity">
    <text evidence="2">Belongs to the apolipoprotein O/MICOS complex subunit Mic27 family.</text>
</comment>
<dbReference type="Proteomes" id="UP000494040">
    <property type="component" value="Unassembled WGS sequence"/>
</dbReference>
<name>A0A8I6RIR6_CIMLE</name>
<keyword evidence="5 7" id="KW-0496">Mitochondrion</keyword>
<dbReference type="Pfam" id="PF09769">
    <property type="entry name" value="ApoO"/>
    <property type="match status" value="1"/>
</dbReference>
<evidence type="ECO:0000256" key="1">
    <source>
        <dbReference type="ARBA" id="ARBA00004325"/>
    </source>
</evidence>
<dbReference type="InterPro" id="IPR019166">
    <property type="entry name" value="MIC26/MIC27"/>
</dbReference>
<keyword evidence="6" id="KW-0472">Membrane</keyword>
<evidence type="ECO:0000256" key="7">
    <source>
        <dbReference type="RuleBase" id="RU363021"/>
    </source>
</evidence>
<organism evidence="9 10">
    <name type="scientific">Cimex lectularius</name>
    <name type="common">Bed bug</name>
    <name type="synonym">Acanthia lectularia</name>
    <dbReference type="NCBI Taxonomy" id="79782"/>
    <lineage>
        <taxon>Eukaryota</taxon>
        <taxon>Metazoa</taxon>
        <taxon>Ecdysozoa</taxon>
        <taxon>Arthropoda</taxon>
        <taxon>Hexapoda</taxon>
        <taxon>Insecta</taxon>
        <taxon>Pterygota</taxon>
        <taxon>Neoptera</taxon>
        <taxon>Paraneoptera</taxon>
        <taxon>Hemiptera</taxon>
        <taxon>Heteroptera</taxon>
        <taxon>Panheteroptera</taxon>
        <taxon>Cimicomorpha</taxon>
        <taxon>Cimicidae</taxon>
        <taxon>Cimex</taxon>
    </lineage>
</organism>
<dbReference type="KEGG" id="clec:106663621"/>
<keyword evidence="4" id="KW-1133">Transmembrane helix</keyword>
<feature type="compositionally biased region" description="Polar residues" evidence="8">
    <location>
        <begin position="347"/>
        <end position="362"/>
    </location>
</feature>
<feature type="region of interest" description="Disordered" evidence="8">
    <location>
        <begin position="273"/>
        <end position="371"/>
    </location>
</feature>
<keyword evidence="3" id="KW-0812">Transmembrane</keyword>
<reference evidence="9" key="1">
    <citation type="submission" date="2022-01" db="UniProtKB">
        <authorList>
            <consortium name="EnsemblMetazoa"/>
        </authorList>
    </citation>
    <scope>IDENTIFICATION</scope>
</reference>
<dbReference type="OMA" id="EYSHEAL"/>
<evidence type="ECO:0000313" key="10">
    <source>
        <dbReference type="Proteomes" id="UP000494040"/>
    </source>
</evidence>
<comment type="subcellular location">
    <subcellularLocation>
        <location evidence="7">Mitochondrion inner membrane</location>
    </subcellularLocation>
    <subcellularLocation>
        <location evidence="1">Mitochondrion membrane</location>
    </subcellularLocation>
</comment>
<evidence type="ECO:0000256" key="5">
    <source>
        <dbReference type="ARBA" id="ARBA00023128"/>
    </source>
</evidence>
<dbReference type="GeneID" id="106663621"/>
<evidence type="ECO:0000313" key="9">
    <source>
        <dbReference type="EnsemblMetazoa" id="XP_014244066.1"/>
    </source>
</evidence>
<evidence type="ECO:0000256" key="2">
    <source>
        <dbReference type="ARBA" id="ARBA00010904"/>
    </source>
</evidence>
<comment type="subunit">
    <text evidence="7">Component of the mitochondrial contact site and cristae organizing system (MICOS) complex.</text>
</comment>
<sequence>MSSNKDGCYPGIRVHETNVPDCRFPFLCAPVKEKKRSCRKGWFGRKCPLPDIDNQEVSCVYRPLFKLGLIWIAILRHLLFPVSCGSPVVHAKSKDGESGKVRASDLPLYAEEDKVVKCANDCPKSLIEETICCLRQELEILISQGKIVKAQVSDFVHTSSAVTQDTIKFLRKDENSVPRYGAIAIGSASGYILALRKGIFKRLLYTTAGGSAVAALCYPCEAKQFAGEAVVHAKRYFVIGYHLLNGDQVNYEKLNRDLCNEIEEKHLALADCHKKEGKKGSSSSKSDNKFSHDSQCDNQDPSQPPSEPPPPPPPKDQPPPPPPCNLPPPPPSSDPSCIPPPCPPGYTLSTNPVSSPEQQSENWCPVHGRYG</sequence>
<accession>A0A8I6RIR6</accession>